<dbReference type="InterPro" id="IPR059166">
    <property type="entry name" value="PLD-like_cat"/>
</dbReference>
<reference evidence="2" key="1">
    <citation type="submission" date="2023-03" db="EMBL/GenBank/DDBJ databases">
        <title>Andean soil-derived lignocellulolytic bacterial consortium as a source of novel taxa and putative plastic-active enzymes.</title>
        <authorList>
            <person name="Diaz-Garcia L."/>
            <person name="Chuvochina M."/>
            <person name="Feuerriegel G."/>
            <person name="Bunk B."/>
            <person name="Sproer C."/>
            <person name="Streit W.R."/>
            <person name="Rodriguez L.M."/>
            <person name="Overmann J."/>
            <person name="Jimenez D.J."/>
        </authorList>
    </citation>
    <scope>NUCLEOTIDE SEQUENCE</scope>
    <source>
        <strain evidence="2">MAG 3858</strain>
    </source>
</reference>
<proteinExistence type="predicted"/>
<evidence type="ECO:0000313" key="2">
    <source>
        <dbReference type="EMBL" id="WEK21661.1"/>
    </source>
</evidence>
<dbReference type="Gene3D" id="3.30.870.10">
    <property type="entry name" value="Endonuclease Chain A"/>
    <property type="match status" value="1"/>
</dbReference>
<sequence>MAELINRFEIHDRLISMINEAELQLILISPYIKLHDSYKKALQKRLNDDELEVIIVFGKNKENKLKSLSNEDFMFFKQFKNITIKYCERLHAKIYANDSYSLMTSMNLHSFSAENNIESGVLCKFNYLKDIAGLGGVLTGLSTDTLDRQIHAFSYDIIDKYSKTVFERKPIYEGSFFNKRFLRSDITIDCNDNYEIIEALKAGYCIRTGSKISFDIKKPYCAEAYKSWAKYGNPDYKEKYCHCTGEASNGDTSFAKPVLKKNWGK</sequence>
<dbReference type="EMBL" id="CP119313">
    <property type="protein sequence ID" value="WEK21661.1"/>
    <property type="molecule type" value="Genomic_DNA"/>
</dbReference>
<dbReference type="SUPFAM" id="SSF56024">
    <property type="entry name" value="Phospholipase D/nuclease"/>
    <property type="match status" value="1"/>
</dbReference>
<evidence type="ECO:0000313" key="3">
    <source>
        <dbReference type="Proteomes" id="UP001214530"/>
    </source>
</evidence>
<feature type="domain" description="Phospholipase D-like" evidence="1">
    <location>
        <begin position="14"/>
        <end position="124"/>
    </location>
</feature>
<name>A0AAJ6B9N6_9SPHI</name>
<dbReference type="Proteomes" id="UP001214530">
    <property type="component" value="Chromosome"/>
</dbReference>
<protein>
    <submittedName>
        <fullName evidence="2">Phospholipase D family protein</fullName>
    </submittedName>
</protein>
<evidence type="ECO:0000259" key="1">
    <source>
        <dbReference type="Pfam" id="PF13091"/>
    </source>
</evidence>
<accession>A0AAJ6B9N6</accession>
<dbReference type="AlphaFoldDB" id="A0AAJ6B9N6"/>
<dbReference type="Pfam" id="PF13091">
    <property type="entry name" value="PLDc_2"/>
    <property type="match status" value="1"/>
</dbReference>
<organism evidence="2 3">
    <name type="scientific">Candidatus Pedobacter colombiensis</name>
    <dbReference type="NCBI Taxonomy" id="3121371"/>
    <lineage>
        <taxon>Bacteria</taxon>
        <taxon>Pseudomonadati</taxon>
        <taxon>Bacteroidota</taxon>
        <taxon>Sphingobacteriia</taxon>
        <taxon>Sphingobacteriales</taxon>
        <taxon>Sphingobacteriaceae</taxon>
        <taxon>Pedobacter</taxon>
    </lineage>
</organism>
<dbReference type="InterPro" id="IPR025202">
    <property type="entry name" value="PLD-like_dom"/>
</dbReference>
<dbReference type="CDD" id="cd09176">
    <property type="entry name" value="PLDc_unchar6"/>
    <property type="match status" value="1"/>
</dbReference>
<gene>
    <name evidence="2" type="ORF">P0Y49_10985</name>
</gene>